<keyword evidence="3" id="KW-0325">Glycoprotein</keyword>
<gene>
    <name evidence="5" type="ORF">GCM10022277_14390</name>
</gene>
<reference evidence="6" key="1">
    <citation type="journal article" date="2019" name="Int. J. Syst. Evol. Microbiol.">
        <title>The Global Catalogue of Microorganisms (GCM) 10K type strain sequencing project: providing services to taxonomists for standard genome sequencing and annotation.</title>
        <authorList>
            <consortium name="The Broad Institute Genomics Platform"/>
            <consortium name="The Broad Institute Genome Sequencing Center for Infectious Disease"/>
            <person name="Wu L."/>
            <person name="Ma J."/>
        </authorList>
    </citation>
    <scope>NUCLEOTIDE SEQUENCE [LARGE SCALE GENOMIC DNA]</scope>
    <source>
        <strain evidence="6">JCM 17551</strain>
    </source>
</reference>
<dbReference type="Proteomes" id="UP001501565">
    <property type="component" value="Unassembled WGS sequence"/>
</dbReference>
<dbReference type="Pfam" id="PF20067">
    <property type="entry name" value="SSL_N"/>
    <property type="match status" value="1"/>
</dbReference>
<comment type="caution">
    <text evidence="5">The sequence shown here is derived from an EMBL/GenBank/DDBJ whole genome shotgun (WGS) entry which is preliminary data.</text>
</comment>
<dbReference type="InterPro" id="IPR018119">
    <property type="entry name" value="Strictosidine_synth_cons-reg"/>
</dbReference>
<keyword evidence="6" id="KW-1185">Reference proteome</keyword>
<accession>A0ABP7MBZ0</accession>
<evidence type="ECO:0000313" key="5">
    <source>
        <dbReference type="EMBL" id="GAA3919971.1"/>
    </source>
</evidence>
<dbReference type="PANTHER" id="PTHR10426">
    <property type="entry name" value="STRICTOSIDINE SYNTHASE-RELATED"/>
    <property type="match status" value="1"/>
</dbReference>
<keyword evidence="2" id="KW-0597">Phosphoprotein</keyword>
<dbReference type="PANTHER" id="PTHR10426:SF88">
    <property type="entry name" value="ADIPOCYTE PLASMA MEMBRANE-ASSOCIATED PROTEIN HEMOMUCIN-RELATED"/>
    <property type="match status" value="1"/>
</dbReference>
<evidence type="ECO:0000256" key="1">
    <source>
        <dbReference type="ARBA" id="ARBA00009191"/>
    </source>
</evidence>
<name>A0ABP7MBZ0_9GAMM</name>
<evidence type="ECO:0000313" key="6">
    <source>
        <dbReference type="Proteomes" id="UP001501565"/>
    </source>
</evidence>
<dbReference type="Gene3D" id="2.120.10.30">
    <property type="entry name" value="TolB, C-terminal domain"/>
    <property type="match status" value="1"/>
</dbReference>
<comment type="similarity">
    <text evidence="1">Belongs to the strictosidine synthase family.</text>
</comment>
<dbReference type="EMBL" id="BAABBN010000004">
    <property type="protein sequence ID" value="GAA3919971.1"/>
    <property type="molecule type" value="Genomic_DNA"/>
</dbReference>
<proteinExistence type="inferred from homology"/>
<organism evidence="5 6">
    <name type="scientific">Litoribacillus peritrichatus</name>
    <dbReference type="NCBI Taxonomy" id="718191"/>
    <lineage>
        <taxon>Bacteria</taxon>
        <taxon>Pseudomonadati</taxon>
        <taxon>Pseudomonadota</taxon>
        <taxon>Gammaproteobacteria</taxon>
        <taxon>Oceanospirillales</taxon>
        <taxon>Oceanospirillaceae</taxon>
        <taxon>Litoribacillus</taxon>
    </lineage>
</organism>
<dbReference type="Pfam" id="PF03088">
    <property type="entry name" value="Str_synth"/>
    <property type="match status" value="1"/>
</dbReference>
<evidence type="ECO:0000256" key="2">
    <source>
        <dbReference type="ARBA" id="ARBA00022553"/>
    </source>
</evidence>
<dbReference type="RefSeq" id="WP_344796959.1">
    <property type="nucleotide sequence ID" value="NZ_BAABBN010000004.1"/>
</dbReference>
<dbReference type="SUPFAM" id="SSF63829">
    <property type="entry name" value="Calcium-dependent phosphotriesterase"/>
    <property type="match status" value="1"/>
</dbReference>
<sequence>MLKFLMAVLSLLGLASIYLITWPVPVQPTAWQAPEDQGLTGAFAANDKLSSVEIITLGNEEGPEDLAISDSGEVYFSLLDGKIMRLNESNQPELFAETGGRPLGIEFSPDGNLIVADAYKGLLSISADGKEVTLLTKQVKGSPIRYADDVDITDTGVIYFTDASTKFPADIYETYGASLLDIMEHGGHGRVLKYSPETKETTVVLSGLQFANGLAVSHEQDAILINETGSYQVLKHWIEGKKKGTTEVLISNLPGFPDNINQGRDGNYWLGLVSPRSKALDMLSGFPFLRSVVQRLPASLRPKAESFGHVVLINGSGEVITSLQDPRSQYGFTTGAVESGEWLYVSSLHEKVLARLSLSGM</sequence>
<evidence type="ECO:0000259" key="4">
    <source>
        <dbReference type="Pfam" id="PF03088"/>
    </source>
</evidence>
<evidence type="ECO:0000256" key="3">
    <source>
        <dbReference type="ARBA" id="ARBA00023180"/>
    </source>
</evidence>
<feature type="domain" description="Strictosidine synthase conserved region" evidence="4">
    <location>
        <begin position="148"/>
        <end position="240"/>
    </location>
</feature>
<protein>
    <submittedName>
        <fullName evidence="5">SMP-30/gluconolactonase/LRE family protein</fullName>
    </submittedName>
</protein>
<dbReference type="InterPro" id="IPR011042">
    <property type="entry name" value="6-blade_b-propeller_TolB-like"/>
</dbReference>